<proteinExistence type="predicted"/>
<accession>A0A2X0IJL1</accession>
<comment type="caution">
    <text evidence="1">The sequence shown here is derived from an EMBL/GenBank/DDBJ whole genome shotgun (WGS) entry which is preliminary data.</text>
</comment>
<dbReference type="RefSeq" id="WP_111503290.1">
    <property type="nucleotide sequence ID" value="NZ_QKYN01000084.1"/>
</dbReference>
<evidence type="ECO:0000313" key="1">
    <source>
        <dbReference type="EMBL" id="RAG83591.1"/>
    </source>
</evidence>
<keyword evidence="2" id="KW-1185">Reference proteome</keyword>
<dbReference type="Proteomes" id="UP000248889">
    <property type="component" value="Unassembled WGS sequence"/>
</dbReference>
<sequence length="74" mass="7794">MLGPDLDALAAPLEEAEDDNLERFMDLVLDLADVAAVLAVGVALRDACDAEDVIARLLAEAFPEEADQSTPEPG</sequence>
<dbReference type="AlphaFoldDB" id="A0A2X0IJL1"/>
<name>A0A2X0IJL1_9ACTN</name>
<dbReference type="EMBL" id="QKYN01000084">
    <property type="protein sequence ID" value="RAG83591.1"/>
    <property type="molecule type" value="Genomic_DNA"/>
</dbReference>
<gene>
    <name evidence="1" type="ORF">DN069_21620</name>
</gene>
<evidence type="ECO:0000313" key="2">
    <source>
        <dbReference type="Proteomes" id="UP000248889"/>
    </source>
</evidence>
<reference evidence="1 2" key="1">
    <citation type="submission" date="2018-06" db="EMBL/GenBank/DDBJ databases">
        <title>Streptacidiphilus pinicola sp. nov., isolated from pine grove soil.</title>
        <authorList>
            <person name="Roh S.G."/>
            <person name="Park S."/>
            <person name="Kim M.-K."/>
            <person name="Yun B.-R."/>
            <person name="Park J."/>
            <person name="Kim M.J."/>
            <person name="Kim Y.S."/>
            <person name="Kim S.B."/>
        </authorList>
    </citation>
    <scope>NUCLEOTIDE SEQUENCE [LARGE SCALE GENOMIC DNA]</scope>
    <source>
        <strain evidence="1 2">MMS16-CNU450</strain>
    </source>
</reference>
<organism evidence="1 2">
    <name type="scientific">Streptacidiphilus pinicola</name>
    <dbReference type="NCBI Taxonomy" id="2219663"/>
    <lineage>
        <taxon>Bacteria</taxon>
        <taxon>Bacillati</taxon>
        <taxon>Actinomycetota</taxon>
        <taxon>Actinomycetes</taxon>
        <taxon>Kitasatosporales</taxon>
        <taxon>Streptomycetaceae</taxon>
        <taxon>Streptacidiphilus</taxon>
    </lineage>
</organism>
<protein>
    <submittedName>
        <fullName evidence="1">Uncharacterized protein</fullName>
    </submittedName>
</protein>